<organism evidence="2 3">
    <name type="scientific">Labeo rohita</name>
    <name type="common">Indian major carp</name>
    <name type="synonym">Cyprinus rohita</name>
    <dbReference type="NCBI Taxonomy" id="84645"/>
    <lineage>
        <taxon>Eukaryota</taxon>
        <taxon>Metazoa</taxon>
        <taxon>Chordata</taxon>
        <taxon>Craniata</taxon>
        <taxon>Vertebrata</taxon>
        <taxon>Euteleostomi</taxon>
        <taxon>Actinopterygii</taxon>
        <taxon>Neopterygii</taxon>
        <taxon>Teleostei</taxon>
        <taxon>Ostariophysi</taxon>
        <taxon>Cypriniformes</taxon>
        <taxon>Cyprinidae</taxon>
        <taxon>Labeoninae</taxon>
        <taxon>Labeonini</taxon>
        <taxon>Labeo</taxon>
    </lineage>
</organism>
<keyword evidence="1" id="KW-0472">Membrane</keyword>
<gene>
    <name evidence="2" type="ORF">ROHU_006630</name>
</gene>
<accession>A0A498MMZ1</accession>
<sequence>MKSVFTVMSWRTRVLHITSVLHERRERFHHRSEGGMLDPLRSHLWPFVFGHCLLSSYLLLCQAELQTSCSQHGINRGAEGCQVLCHCRTYPPVPPPPPPPPPPRGLIAMAPSAPAVLLRPWWMEIIVVGTTGSALAVFLLLTVIICYKAIKRKPMKKEKNGTNCGEDAVSSFKKTNNAVVGTRSV</sequence>
<reference evidence="2 3" key="1">
    <citation type="submission" date="2018-03" db="EMBL/GenBank/DDBJ databases">
        <title>Draft genome sequence of Rohu Carp (Labeo rohita).</title>
        <authorList>
            <person name="Das P."/>
            <person name="Kushwaha B."/>
            <person name="Joshi C.G."/>
            <person name="Kumar D."/>
            <person name="Nagpure N.S."/>
            <person name="Sahoo L."/>
            <person name="Das S.P."/>
            <person name="Bit A."/>
            <person name="Patnaik S."/>
            <person name="Meher P.K."/>
            <person name="Jayasankar P."/>
            <person name="Koringa P.G."/>
            <person name="Patel N.V."/>
            <person name="Hinsu A.T."/>
            <person name="Kumar R."/>
            <person name="Pandey M."/>
            <person name="Agarwal S."/>
            <person name="Srivastava S."/>
            <person name="Singh M."/>
            <person name="Iquebal M.A."/>
            <person name="Jaiswal S."/>
            <person name="Angadi U.B."/>
            <person name="Kumar N."/>
            <person name="Raza M."/>
            <person name="Shah T.M."/>
            <person name="Rai A."/>
            <person name="Jena J.K."/>
        </authorList>
    </citation>
    <scope>NUCLEOTIDE SEQUENCE [LARGE SCALE GENOMIC DNA]</scope>
    <source>
        <strain evidence="2">DASCIFA01</strain>
        <tissue evidence="2">Testis</tissue>
    </source>
</reference>
<proteinExistence type="predicted"/>
<name>A0A498MMZ1_LABRO</name>
<comment type="caution">
    <text evidence="2">The sequence shown here is derived from an EMBL/GenBank/DDBJ whole genome shotgun (WGS) entry which is preliminary data.</text>
</comment>
<dbReference type="AlphaFoldDB" id="A0A498MMZ1"/>
<evidence type="ECO:0000256" key="1">
    <source>
        <dbReference type="SAM" id="Phobius"/>
    </source>
</evidence>
<evidence type="ECO:0000313" key="2">
    <source>
        <dbReference type="EMBL" id="RXN22849.1"/>
    </source>
</evidence>
<keyword evidence="3" id="KW-1185">Reference proteome</keyword>
<evidence type="ECO:0000313" key="3">
    <source>
        <dbReference type="Proteomes" id="UP000290572"/>
    </source>
</evidence>
<keyword evidence="1" id="KW-1133">Transmembrane helix</keyword>
<keyword evidence="1" id="KW-0812">Transmembrane</keyword>
<feature type="transmembrane region" description="Helical" evidence="1">
    <location>
        <begin position="121"/>
        <end position="147"/>
    </location>
</feature>
<protein>
    <submittedName>
        <fullName evidence="2">Proline-rich membrane anchor 1</fullName>
    </submittedName>
</protein>
<dbReference type="InterPro" id="IPR029659">
    <property type="entry name" value="PRIMA1"/>
</dbReference>
<dbReference type="EMBL" id="QBIY01012578">
    <property type="protein sequence ID" value="RXN22849.1"/>
    <property type="molecule type" value="Genomic_DNA"/>
</dbReference>
<dbReference type="Proteomes" id="UP000290572">
    <property type="component" value="Unassembled WGS sequence"/>
</dbReference>
<dbReference type="Pfam" id="PF16101">
    <property type="entry name" value="PRIMA1"/>
    <property type="match status" value="1"/>
</dbReference>